<dbReference type="SUPFAM" id="SSF54593">
    <property type="entry name" value="Glyoxalase/Bleomycin resistance protein/Dihydroxybiphenyl dioxygenase"/>
    <property type="match status" value="2"/>
</dbReference>
<evidence type="ECO:0000313" key="2">
    <source>
        <dbReference type="EMBL" id="NHE56772.1"/>
    </source>
</evidence>
<protein>
    <submittedName>
        <fullName evidence="2">VOC family protein</fullName>
    </submittedName>
</protein>
<comment type="caution">
    <text evidence="2">The sequence shown here is derived from an EMBL/GenBank/DDBJ whole genome shotgun (WGS) entry which is preliminary data.</text>
</comment>
<name>A0ABX0H5G6_9BACT</name>
<dbReference type="Gene3D" id="3.30.720.100">
    <property type="match status" value="1"/>
</dbReference>
<proteinExistence type="predicted"/>
<dbReference type="RefSeq" id="WP_166145364.1">
    <property type="nucleotide sequence ID" value="NZ_JAANYN010000003.1"/>
</dbReference>
<dbReference type="Pfam" id="PF06983">
    <property type="entry name" value="3-dmu-9_3-mt"/>
    <property type="match status" value="2"/>
</dbReference>
<dbReference type="InterPro" id="IPR029068">
    <property type="entry name" value="Glyas_Bleomycin-R_OHBP_Dase"/>
</dbReference>
<dbReference type="Gene3D" id="3.10.180.10">
    <property type="entry name" value="2,3-Dihydroxybiphenyl 1,2-Dioxygenase, domain 1"/>
    <property type="match status" value="1"/>
</dbReference>
<feature type="domain" description="PhnB-like" evidence="1">
    <location>
        <begin position="8"/>
        <end position="133"/>
    </location>
</feature>
<dbReference type="PANTHER" id="PTHR33990">
    <property type="entry name" value="PROTEIN YJDN-RELATED"/>
    <property type="match status" value="1"/>
</dbReference>
<dbReference type="CDD" id="cd06588">
    <property type="entry name" value="PhnB_like"/>
    <property type="match status" value="2"/>
</dbReference>
<accession>A0ABX0H5G6</accession>
<dbReference type="Proteomes" id="UP000649799">
    <property type="component" value="Unassembled WGS sequence"/>
</dbReference>
<dbReference type="InterPro" id="IPR028973">
    <property type="entry name" value="PhnB-like"/>
</dbReference>
<organism evidence="2 3">
    <name type="scientific">Cyclobacterium plantarum</name>
    <dbReference type="NCBI Taxonomy" id="2716263"/>
    <lineage>
        <taxon>Bacteria</taxon>
        <taxon>Pseudomonadati</taxon>
        <taxon>Bacteroidota</taxon>
        <taxon>Cytophagia</taxon>
        <taxon>Cytophagales</taxon>
        <taxon>Cyclobacteriaceae</taxon>
        <taxon>Cyclobacterium</taxon>
    </lineage>
</organism>
<dbReference type="Gene3D" id="3.30.720.110">
    <property type="match status" value="1"/>
</dbReference>
<reference evidence="2 3" key="1">
    <citation type="submission" date="2020-03" db="EMBL/GenBank/DDBJ databases">
        <title>Cyclobacterium plantarum sp. nov., a marine bacterium isolated from a coastal-marine wetland.</title>
        <authorList>
            <person name="Sanchez-Porro C."/>
            <person name="Ventosa A."/>
            <person name="Amoozegar M."/>
        </authorList>
    </citation>
    <scope>NUCLEOTIDE SEQUENCE [LARGE SCALE GENOMIC DNA]</scope>
    <source>
        <strain evidence="2 3">GBPx2</strain>
    </source>
</reference>
<gene>
    <name evidence="2" type="ORF">G9Q97_08090</name>
</gene>
<keyword evidence="3" id="KW-1185">Reference proteome</keyword>
<evidence type="ECO:0000313" key="3">
    <source>
        <dbReference type="Proteomes" id="UP000649799"/>
    </source>
</evidence>
<dbReference type="EMBL" id="JAANYN010000003">
    <property type="protein sequence ID" value="NHE56772.1"/>
    <property type="molecule type" value="Genomic_DNA"/>
</dbReference>
<feature type="domain" description="PhnB-like" evidence="1">
    <location>
        <begin position="143"/>
        <end position="264"/>
    </location>
</feature>
<evidence type="ECO:0000259" key="1">
    <source>
        <dbReference type="Pfam" id="PF06983"/>
    </source>
</evidence>
<sequence>MHQLKSPIVPCLWFEQEAESAVNFYAAVFGEATITSISRYGKEAAEYHKKPEGTALSVNFTLHGQEFLALNGGPMYHHSPGISFFVTCETPEEADKVWKALAEGGSVLMPYDQYPWSEKYGWLNDRYGLSWQISLGKLSDVKQKFVPSLMFVGQKFGKVETAINFYLEIFQPASLEGIARYEELDPDETGKVKHAQFYLGTNTFMMMESSLAHQFDITPAVSFIITCDTQEEIDYYWDKLTQGEGDEVQCGWLYDQYGVSWQVVPSMLSAGMRDPEKAGKLMAAFMPMKKLDIRLLEKAIAQ</sequence>